<feature type="compositionally biased region" description="Polar residues" evidence="1">
    <location>
        <begin position="74"/>
        <end position="93"/>
    </location>
</feature>
<dbReference type="Proteomes" id="UP001206126">
    <property type="component" value="Unassembled WGS sequence"/>
</dbReference>
<comment type="caution">
    <text evidence="3">The sequence shown here is derived from an EMBL/GenBank/DDBJ whole genome shotgun (WGS) entry which is preliminary data.</text>
</comment>
<evidence type="ECO:0000256" key="2">
    <source>
        <dbReference type="SAM" id="SignalP"/>
    </source>
</evidence>
<dbReference type="EMBL" id="JANUHB010000002">
    <property type="protein sequence ID" value="MCS0808075.1"/>
    <property type="molecule type" value="Genomic_DNA"/>
</dbReference>
<keyword evidence="2" id="KW-0732">Signal</keyword>
<accession>A0ABT2D9W4</accession>
<dbReference type="RefSeq" id="WP_258821857.1">
    <property type="nucleotide sequence ID" value="NZ_JANUHB010000002.1"/>
</dbReference>
<gene>
    <name evidence="3" type="ORF">NX774_09105</name>
</gene>
<protein>
    <submittedName>
        <fullName evidence="3">Uncharacterized protein</fullName>
    </submittedName>
</protein>
<evidence type="ECO:0000313" key="4">
    <source>
        <dbReference type="Proteomes" id="UP001206126"/>
    </source>
</evidence>
<proteinExistence type="predicted"/>
<feature type="signal peptide" evidence="2">
    <location>
        <begin position="1"/>
        <end position="23"/>
    </location>
</feature>
<evidence type="ECO:0000313" key="3">
    <source>
        <dbReference type="EMBL" id="MCS0808075.1"/>
    </source>
</evidence>
<sequence>MKTRYAHNLLLATLLAAGAHALAAPIAVTEAQLPKADLSPTLASMAKAMPLNAVAAPRRVVPLRLISPAMRTQAPPTSARGQPPASSLTSGQGALTPGVYTGGPLLNIDGIASDGTGAPPDPNGAVGESQYVQWVNTRLAIYNKANGALLLGPIPGNALFAGMTGSPGADACRTSNWGDPIVQYDKQAKRWILTQFAWDPAKTDTGPYYQCIAVSTSADATGSYYRYAWEIRNGAGNIVFPDYPKVGVWPDAIYFTWVLFESATAGGYLGPRACGVDRAALLSGGSASARCYDFGTAYGPILPSDLDGTAAPPAGSPNYMLTLDFLADGTGDHLFMWRFSFANATVDGPVTVPVAPFTIACPSTYGGPCVRQPAPGEALDALGDRLMHRLAYRNFGNREVLVANHSVQQPGAPTDGPVGVRWYEIRNPASDSVAVYQQGTWAPDGLDRWMGSIAMDRMGNIALGYSASGTKTPPGVRYTGRLRSEPMGRLEPEAVLVSGGGSQVDTYNRWGDYSAMTIDPSGDCNFWYTQEYIRATGSFNWSTRIGEFRFKNCK</sequence>
<name>A0ABT2D9W4_9BURK</name>
<reference evidence="3 4" key="1">
    <citation type="submission" date="2022-08" db="EMBL/GenBank/DDBJ databases">
        <title>Reclassification of Massilia species as members of the genera Telluria, Duganella, Pseudoduganella, Mokoshia gen. nov. and Zemynaea gen. nov. using orthogonal and non-orthogonal genome-based approaches.</title>
        <authorList>
            <person name="Bowman J.P."/>
        </authorList>
    </citation>
    <scope>NUCLEOTIDE SEQUENCE [LARGE SCALE GENOMIC DNA]</scope>
    <source>
        <strain evidence="3 4">JCM 31605</strain>
    </source>
</reference>
<organism evidence="3 4">
    <name type="scientific">Massilia agilis</name>
    <dbReference type="NCBI Taxonomy" id="1811226"/>
    <lineage>
        <taxon>Bacteria</taxon>
        <taxon>Pseudomonadati</taxon>
        <taxon>Pseudomonadota</taxon>
        <taxon>Betaproteobacteria</taxon>
        <taxon>Burkholderiales</taxon>
        <taxon>Oxalobacteraceae</taxon>
        <taxon>Telluria group</taxon>
        <taxon>Massilia</taxon>
    </lineage>
</organism>
<feature type="chain" id="PRO_5047529682" evidence="2">
    <location>
        <begin position="24"/>
        <end position="554"/>
    </location>
</feature>
<keyword evidence="4" id="KW-1185">Reference proteome</keyword>
<evidence type="ECO:0000256" key="1">
    <source>
        <dbReference type="SAM" id="MobiDB-lite"/>
    </source>
</evidence>
<feature type="region of interest" description="Disordered" evidence="1">
    <location>
        <begin position="71"/>
        <end position="93"/>
    </location>
</feature>